<sequence length="1465" mass="159034">MEASALLCFLLPVSRSRFLRSAAPKQGSEGWILHFLTVFCALFLSLVSPSSWQSPPPARPALRTGLAVRADRRPSLVVRRSRFESPSSPLLANAAAFCLLLADLRSTSLSPGISCSPSCVAFASPAPRRPVISSKSVAFLSPLSYSLAPTLSHFSAARLRAHGLHVPRRDGARALRRSSSFLSRSFSLSSRGHFPSFLSCCASSATLDQPNLSSVPANSPRSSLSLSDFPEPPPPESSEPLRRDAEGRGDAVRRPDNVATDRVDGENPLPRSNVVVARFAPSPTGALHVGGARVAVFNYLFVEKQRRAEEMRKRDERSSSCAEPCGLSPLRASAGAEASESPASSSVPSRLASRLSPRRTRPTFLLRIDDTDEKRSAAHAGVTAAILRDLRWLGIAWDEGPEVGGAVGPYFQSQRAPFYADVGRHLVAEGHLYPCFCTKEDLLRLRHEAVEAGRPPRYDGRCLALSTAERTSRLRAAQERNASFTLRFKVPEGLGSLCITDALRGPVEFDPATTVSDFVCFRRVFCDKGDAKERPGGPAAAKSEAHSLEEWRLDLRDPVYNFCTAVDDCAMGVTHVIRGVDHLINTASQVLVLRALGAPVPTYCHGGLLVSADGRSKISKRSLAETAREPSRCAAQSGRPTGEAERDSARQRGGVRRDKAASHPVRALFIARLERRETAETAATKDASRELPLAHPDAAEEETSWPDEDAAGEKRRSACEGLGHNEGDASEPSPYLVEGLRARGFLPEAVVLCLAGAHDKLEVSSSHALACTPCFRRTVDAVFAVFPPSPVPRASFLYFLSFSSFHRLSDLAGAISLTSIGASNLVFDRNLLLHVHFRCIRQAVEQDDHSLLLRHFAAVLTLALERRRTRQNGLSDETTESLSSKERDEEDEAPPPEGVRPKGFAEDEAGKPPSDWRRAFGAELLAELFGLGERSSFSRAFDAKGASEAREEREMALRDLLLLASSLLLPQHVHPAAVLESLAQALHSGLEESPRRSPAQDRKEEQTEILRHEREGEERSRRGGLGEEAPGSAAARGTEAHSREARKGLDNCNETDGSCEPAKRREKGEDELEGAERDAYGGTPTQPERERLRARTLPKTLVENFEAFQRLARYLIRPADPGALPEILRVLGEMRAAHDRAESVPLPRTADSPRPPTASHSAHAPSPEARTPVATCMISSPPRSTDAMSLPAPLPQLRDRREAAHRVFANWAARTSAACGIPQKKLFFYLLRFALTGREEGPPLWQLLLLLDFAERAGVVRRAAHSAVSASGEEAKILDSAHACLKADVQTGSQSGATGKACGKPGMPEAGNVVTAPAAEQESTEEIARQIPVNPPSGTRFVGITRKPEEMEEAKSTPAKQNERYSTEKTRGRDGEGNPEQRNALERQPLSAEMAKGVASCGAREARNEPDAAKCSFEETDGDRNSVSAVSASLPLAFDSLADRLGILSEFVQNLQRRKTPLTEL</sequence>
<dbReference type="Pfam" id="PF00749">
    <property type="entry name" value="tRNA-synt_1c"/>
    <property type="match status" value="3"/>
</dbReference>
<dbReference type="VEuPathDB" id="ToxoDB:BESB_045850"/>
<evidence type="ECO:0000256" key="4">
    <source>
        <dbReference type="ARBA" id="ARBA00023146"/>
    </source>
</evidence>
<evidence type="ECO:0000256" key="5">
    <source>
        <dbReference type="SAM" id="MobiDB-lite"/>
    </source>
</evidence>
<feature type="region of interest" description="Disordered" evidence="5">
    <location>
        <begin position="332"/>
        <end position="356"/>
    </location>
</feature>
<dbReference type="PRINTS" id="PR00987">
    <property type="entry name" value="TRNASYNTHGLU"/>
</dbReference>
<feature type="compositionally biased region" description="Polar residues" evidence="5">
    <location>
        <begin position="211"/>
        <end position="221"/>
    </location>
</feature>
<keyword evidence="4" id="KW-0030">Aminoacyl-tRNA synthetase</keyword>
<keyword evidence="8" id="KW-1185">Reference proteome</keyword>
<dbReference type="InterPro" id="IPR014729">
    <property type="entry name" value="Rossmann-like_a/b/a_fold"/>
</dbReference>
<feature type="region of interest" description="Disordered" evidence="5">
    <location>
        <begin position="679"/>
        <end position="733"/>
    </location>
</feature>
<feature type="compositionally biased region" description="Low complexity" evidence="5">
    <location>
        <begin position="1157"/>
        <end position="1170"/>
    </location>
</feature>
<proteinExistence type="predicted"/>
<evidence type="ECO:0000256" key="3">
    <source>
        <dbReference type="ARBA" id="ARBA00022840"/>
    </source>
</evidence>
<dbReference type="GeneID" id="40309515"/>
<evidence type="ECO:0000313" key="7">
    <source>
        <dbReference type="EMBL" id="PFH36393.1"/>
    </source>
</evidence>
<gene>
    <name evidence="7" type="ORF">BESB_045850</name>
</gene>
<dbReference type="InterPro" id="IPR000924">
    <property type="entry name" value="Glu/Gln-tRNA-synth"/>
</dbReference>
<dbReference type="GO" id="GO:0004818">
    <property type="term" value="F:glutamate-tRNA ligase activity"/>
    <property type="evidence" value="ECO:0007669"/>
    <property type="project" value="TreeGrafter"/>
</dbReference>
<evidence type="ECO:0000313" key="8">
    <source>
        <dbReference type="Proteomes" id="UP000224006"/>
    </source>
</evidence>
<dbReference type="InterPro" id="IPR001412">
    <property type="entry name" value="aa-tRNA-synth_I_CS"/>
</dbReference>
<evidence type="ECO:0000256" key="2">
    <source>
        <dbReference type="ARBA" id="ARBA00022741"/>
    </source>
</evidence>
<feature type="compositionally biased region" description="Low complexity" evidence="5">
    <location>
        <begin position="332"/>
        <end position="355"/>
    </location>
</feature>
<dbReference type="PANTHER" id="PTHR43311">
    <property type="entry name" value="GLUTAMATE--TRNA LIGASE"/>
    <property type="match status" value="1"/>
</dbReference>
<comment type="caution">
    <text evidence="7">The sequence shown here is derived from an EMBL/GenBank/DDBJ whole genome shotgun (WGS) entry which is preliminary data.</text>
</comment>
<keyword evidence="3" id="KW-0067">ATP-binding</keyword>
<feature type="region of interest" description="Disordered" evidence="5">
    <location>
        <begin position="1139"/>
        <end position="1171"/>
    </location>
</feature>
<organism evidence="7 8">
    <name type="scientific">Besnoitia besnoiti</name>
    <name type="common">Apicomplexan protozoan</name>
    <dbReference type="NCBI Taxonomy" id="94643"/>
    <lineage>
        <taxon>Eukaryota</taxon>
        <taxon>Sar</taxon>
        <taxon>Alveolata</taxon>
        <taxon>Apicomplexa</taxon>
        <taxon>Conoidasida</taxon>
        <taxon>Coccidia</taxon>
        <taxon>Eucoccidiorida</taxon>
        <taxon>Eimeriorina</taxon>
        <taxon>Sarcocystidae</taxon>
        <taxon>Besnoitia</taxon>
    </lineage>
</organism>
<dbReference type="Gene3D" id="3.40.50.620">
    <property type="entry name" value="HUPs"/>
    <property type="match status" value="2"/>
</dbReference>
<feature type="compositionally biased region" description="Acidic residues" evidence="5">
    <location>
        <begin position="699"/>
        <end position="710"/>
    </location>
</feature>
<feature type="compositionally biased region" description="Basic and acidic residues" evidence="5">
    <location>
        <begin position="1061"/>
        <end position="1079"/>
    </location>
</feature>
<dbReference type="InterPro" id="IPR049940">
    <property type="entry name" value="GluQ/Sye"/>
</dbReference>
<dbReference type="PANTHER" id="PTHR43311:SF2">
    <property type="entry name" value="GLUTAMATE--TRNA LIGASE, MITOCHONDRIAL-RELATED"/>
    <property type="match status" value="1"/>
</dbReference>
<accession>A0A2A9ML31</accession>
<protein>
    <recommendedName>
        <fullName evidence="6">Glutamyl/glutaminyl-tRNA synthetase class Ib catalytic domain-containing protein</fullName>
    </recommendedName>
</protein>
<evidence type="ECO:0000259" key="6">
    <source>
        <dbReference type="Pfam" id="PF00749"/>
    </source>
</evidence>
<feature type="compositionally biased region" description="Basic and acidic residues" evidence="5">
    <location>
        <begin position="989"/>
        <end position="1025"/>
    </location>
</feature>
<dbReference type="PROSITE" id="PS00178">
    <property type="entry name" value="AA_TRNA_LIGASE_I"/>
    <property type="match status" value="1"/>
</dbReference>
<dbReference type="GO" id="GO:0005524">
    <property type="term" value="F:ATP binding"/>
    <property type="evidence" value="ECO:0007669"/>
    <property type="project" value="UniProtKB-KW"/>
</dbReference>
<feature type="compositionally biased region" description="Basic and acidic residues" evidence="5">
    <location>
        <begin position="239"/>
        <end position="265"/>
    </location>
</feature>
<dbReference type="SUPFAM" id="SSF52374">
    <property type="entry name" value="Nucleotidylyl transferase"/>
    <property type="match status" value="2"/>
</dbReference>
<evidence type="ECO:0000256" key="1">
    <source>
        <dbReference type="ARBA" id="ARBA00022598"/>
    </source>
</evidence>
<feature type="region of interest" description="Disordered" evidence="5">
    <location>
        <begin position="1347"/>
        <end position="1425"/>
    </location>
</feature>
<dbReference type="KEGG" id="bbes:BESB_045850"/>
<keyword evidence="1" id="KW-0436">Ligase</keyword>
<feature type="region of interest" description="Disordered" evidence="5">
    <location>
        <begin position="620"/>
        <end position="661"/>
    </location>
</feature>
<feature type="region of interest" description="Disordered" evidence="5">
    <location>
        <begin position="870"/>
        <end position="916"/>
    </location>
</feature>
<dbReference type="EMBL" id="NWUJ01000003">
    <property type="protein sequence ID" value="PFH36393.1"/>
    <property type="molecule type" value="Genomic_DNA"/>
</dbReference>
<reference evidence="7 8" key="1">
    <citation type="submission" date="2017-09" db="EMBL/GenBank/DDBJ databases">
        <title>Genome sequencing of Besnoitia besnoiti strain Bb-Ger1.</title>
        <authorList>
            <person name="Schares G."/>
            <person name="Venepally P."/>
            <person name="Lorenzi H.A."/>
        </authorList>
    </citation>
    <scope>NUCLEOTIDE SEQUENCE [LARGE SCALE GENOMIC DNA]</scope>
    <source>
        <strain evidence="7 8">Bb-Ger1</strain>
    </source>
</reference>
<feature type="domain" description="Glutamyl/glutaminyl-tRNA synthetase class Ib catalytic" evidence="6">
    <location>
        <begin position="558"/>
        <end position="625"/>
    </location>
</feature>
<feature type="region of interest" description="Disordered" evidence="5">
    <location>
        <begin position="989"/>
        <end position="1095"/>
    </location>
</feature>
<dbReference type="InterPro" id="IPR020058">
    <property type="entry name" value="Glu/Gln-tRNA-synth_Ib_cat-dom"/>
</dbReference>
<feature type="compositionally biased region" description="Basic and acidic residues" evidence="5">
    <location>
        <begin position="899"/>
        <end position="916"/>
    </location>
</feature>
<dbReference type="RefSeq" id="XP_029220402.1">
    <property type="nucleotide sequence ID" value="XM_029363036.1"/>
</dbReference>
<keyword evidence="2" id="KW-0547">Nucleotide-binding</keyword>
<feature type="compositionally biased region" description="Polar residues" evidence="5">
    <location>
        <begin position="871"/>
        <end position="882"/>
    </location>
</feature>
<feature type="compositionally biased region" description="Basic and acidic residues" evidence="5">
    <location>
        <begin position="642"/>
        <end position="661"/>
    </location>
</feature>
<dbReference type="GO" id="GO:0006424">
    <property type="term" value="P:glutamyl-tRNA aminoacylation"/>
    <property type="evidence" value="ECO:0007669"/>
    <property type="project" value="TreeGrafter"/>
</dbReference>
<feature type="domain" description="Glutamyl/glutaminyl-tRNA synthetase class Ib catalytic" evidence="6">
    <location>
        <begin position="275"/>
        <end position="305"/>
    </location>
</feature>
<name>A0A2A9ML31_BESBE</name>
<dbReference type="STRING" id="94643.A0A2A9ML31"/>
<feature type="compositionally biased region" description="Basic and acidic residues" evidence="5">
    <location>
        <begin position="1347"/>
        <end position="1376"/>
    </location>
</feature>
<feature type="compositionally biased region" description="Basic and acidic residues" evidence="5">
    <location>
        <begin position="711"/>
        <end position="727"/>
    </location>
</feature>
<feature type="compositionally biased region" description="Basic and acidic residues" evidence="5">
    <location>
        <begin position="1038"/>
        <end position="1049"/>
    </location>
</feature>
<feature type="compositionally biased region" description="Basic and acidic residues" evidence="5">
    <location>
        <begin position="622"/>
        <end position="631"/>
    </location>
</feature>
<dbReference type="Proteomes" id="UP000224006">
    <property type="component" value="Chromosome III"/>
</dbReference>
<feature type="region of interest" description="Disordered" evidence="5">
    <location>
        <begin position="211"/>
        <end position="269"/>
    </location>
</feature>
<feature type="domain" description="Glutamyl/glutaminyl-tRNA synthetase class Ib catalytic" evidence="6">
    <location>
        <begin position="362"/>
        <end position="513"/>
    </location>
</feature>
<dbReference type="OrthoDB" id="354896at2759"/>